<keyword evidence="1" id="KW-0472">Membrane</keyword>
<dbReference type="EMBL" id="JADWYS010000001">
    <property type="protein sequence ID" value="MBG9389501.1"/>
    <property type="molecule type" value="Genomic_DNA"/>
</dbReference>
<comment type="caution">
    <text evidence="2">The sequence shown here is derived from an EMBL/GenBank/DDBJ whole genome shotgun (WGS) entry which is preliminary data.</text>
</comment>
<sequence>MHPLLAEGLTDAIGFVTGALIAYAVSDFFGFNPLAAGDRAIVGLVLCGIGGGAGVQLARRWRASRRKDRSG</sequence>
<evidence type="ECO:0000313" key="2">
    <source>
        <dbReference type="EMBL" id="MBG9389501.1"/>
    </source>
</evidence>
<evidence type="ECO:0000313" key="3">
    <source>
        <dbReference type="Proteomes" id="UP000651050"/>
    </source>
</evidence>
<proteinExistence type="predicted"/>
<gene>
    <name evidence="2" type="ORF">I5803_15835</name>
</gene>
<protein>
    <submittedName>
        <fullName evidence="2">Uncharacterized protein</fullName>
    </submittedName>
</protein>
<evidence type="ECO:0000256" key="1">
    <source>
        <dbReference type="SAM" id="Phobius"/>
    </source>
</evidence>
<feature type="transmembrane region" description="Helical" evidence="1">
    <location>
        <begin position="40"/>
        <end position="58"/>
    </location>
</feature>
<dbReference type="RefSeq" id="WP_196988582.1">
    <property type="nucleotide sequence ID" value="NZ_JADWYS010000001.1"/>
</dbReference>
<name>A0A931H6I2_9BURK</name>
<feature type="transmembrane region" description="Helical" evidence="1">
    <location>
        <begin position="12"/>
        <end position="34"/>
    </location>
</feature>
<dbReference type="AlphaFoldDB" id="A0A931H6I2"/>
<keyword evidence="1" id="KW-1133">Transmembrane helix</keyword>
<organism evidence="2 3">
    <name type="scientific">Caenimonas aquaedulcis</name>
    <dbReference type="NCBI Taxonomy" id="2793270"/>
    <lineage>
        <taxon>Bacteria</taxon>
        <taxon>Pseudomonadati</taxon>
        <taxon>Pseudomonadota</taxon>
        <taxon>Betaproteobacteria</taxon>
        <taxon>Burkholderiales</taxon>
        <taxon>Comamonadaceae</taxon>
        <taxon>Caenimonas</taxon>
    </lineage>
</organism>
<keyword evidence="3" id="KW-1185">Reference proteome</keyword>
<accession>A0A931H6I2</accession>
<reference evidence="2" key="1">
    <citation type="submission" date="2020-11" db="EMBL/GenBank/DDBJ databases">
        <title>Bacterial whole genome sequence for Caenimonas sp. DR4.4.</title>
        <authorList>
            <person name="Le V."/>
            <person name="Ko S.-R."/>
            <person name="Ahn C.-Y."/>
            <person name="Oh H.-M."/>
        </authorList>
    </citation>
    <scope>NUCLEOTIDE SEQUENCE</scope>
    <source>
        <strain evidence="2">DR4.4</strain>
    </source>
</reference>
<dbReference type="Proteomes" id="UP000651050">
    <property type="component" value="Unassembled WGS sequence"/>
</dbReference>
<keyword evidence="1" id="KW-0812">Transmembrane</keyword>